<name>A0A9W8U3B7_9AGAR</name>
<dbReference type="PANTHER" id="PTHR13026">
    <property type="entry name" value="NNP-1 PROTEIN NOVEL NUCLEAR PROTEIN 1 NOP52"/>
    <property type="match status" value="1"/>
</dbReference>
<comment type="caution">
    <text evidence="5">The sequence shown here is derived from an EMBL/GenBank/DDBJ whole genome shotgun (WGS) entry which is preliminary data.</text>
</comment>
<dbReference type="Pfam" id="PF05997">
    <property type="entry name" value="Nop52"/>
    <property type="match status" value="1"/>
</dbReference>
<evidence type="ECO:0000313" key="5">
    <source>
        <dbReference type="EMBL" id="KAJ3750745.1"/>
    </source>
</evidence>
<evidence type="ECO:0000313" key="6">
    <source>
        <dbReference type="Proteomes" id="UP001142393"/>
    </source>
</evidence>
<dbReference type="Proteomes" id="UP001142393">
    <property type="component" value="Unassembled WGS sequence"/>
</dbReference>
<dbReference type="GO" id="GO:0030688">
    <property type="term" value="C:preribosome, small subunit precursor"/>
    <property type="evidence" value="ECO:0007669"/>
    <property type="project" value="InterPro"/>
</dbReference>
<sequence>MTAVPSSSNSVPQLNKYLASTEKKTRDKAIKNLSIFLSDESRNKMPKSEMTRLWKGIFYCFWMSDKPLVQQALATELAELVLTTTNTSSALSFLNGFWETIVREWNGIDRLRLDKYLMLVRRFVDVSFRFLVLHDWDSKLCQEYNIILTHQGGPLCPSDGRVPVGLVYHVADVYLEGLEKSLHSSITVTAKPVPIALILTPFFDLATQTPLGSTYKHLQSSLFEPLLSSCLLFEAGSEEENDGESRARKRRRVDSSSSDMYPSIITNACFDDASIEVKLPTKLLRRKLLRRLFETASRAETRDANRRKIYALCKAENDDEDDSEVESDAE</sequence>
<dbReference type="PANTHER" id="PTHR13026:SF0">
    <property type="entry name" value="RIBOSOMAL RNA PROCESSING 1B"/>
    <property type="match status" value="1"/>
</dbReference>
<evidence type="ECO:0000256" key="1">
    <source>
        <dbReference type="ARBA" id="ARBA00004123"/>
    </source>
</evidence>
<dbReference type="InterPro" id="IPR010301">
    <property type="entry name" value="RRP1"/>
</dbReference>
<comment type="similarity">
    <text evidence="2">Belongs to the RRP1 family.</text>
</comment>
<keyword evidence="3" id="KW-0698">rRNA processing</keyword>
<dbReference type="GO" id="GO:0006364">
    <property type="term" value="P:rRNA processing"/>
    <property type="evidence" value="ECO:0007669"/>
    <property type="project" value="UniProtKB-KW"/>
</dbReference>
<evidence type="ECO:0000256" key="2">
    <source>
        <dbReference type="ARBA" id="ARBA00006374"/>
    </source>
</evidence>
<accession>A0A9W8U3B7</accession>
<reference evidence="5 6" key="1">
    <citation type="journal article" date="2023" name="Proc. Natl. Acad. Sci. U.S.A.">
        <title>A global phylogenomic analysis of the shiitake genus Lentinula.</title>
        <authorList>
            <person name="Sierra-Patev S."/>
            <person name="Min B."/>
            <person name="Naranjo-Ortiz M."/>
            <person name="Looney B."/>
            <person name="Konkel Z."/>
            <person name="Slot J.C."/>
            <person name="Sakamoto Y."/>
            <person name="Steenwyk J.L."/>
            <person name="Rokas A."/>
            <person name="Carro J."/>
            <person name="Camarero S."/>
            <person name="Ferreira P."/>
            <person name="Molpeceres G."/>
            <person name="Ruiz-Duenas F.J."/>
            <person name="Serrano A."/>
            <person name="Henrissat B."/>
            <person name="Drula E."/>
            <person name="Hughes K.W."/>
            <person name="Mata J.L."/>
            <person name="Ishikawa N.K."/>
            <person name="Vargas-Isla R."/>
            <person name="Ushijima S."/>
            <person name="Smith C.A."/>
            <person name="Donoghue J."/>
            <person name="Ahrendt S."/>
            <person name="Andreopoulos W."/>
            <person name="He G."/>
            <person name="LaButti K."/>
            <person name="Lipzen A."/>
            <person name="Ng V."/>
            <person name="Riley R."/>
            <person name="Sandor L."/>
            <person name="Barry K."/>
            <person name="Martinez A.T."/>
            <person name="Xiao Y."/>
            <person name="Gibbons J.G."/>
            <person name="Terashima K."/>
            <person name="Grigoriev I.V."/>
            <person name="Hibbett D."/>
        </authorList>
    </citation>
    <scope>NUCLEOTIDE SEQUENCE [LARGE SCALE GENOMIC DNA]</scope>
    <source>
        <strain evidence="5 6">TFB7810</strain>
    </source>
</reference>
<keyword evidence="4" id="KW-0539">Nucleus</keyword>
<comment type="subcellular location">
    <subcellularLocation>
        <location evidence="1">Nucleus</location>
    </subcellularLocation>
</comment>
<keyword evidence="6" id="KW-1185">Reference proteome</keyword>
<gene>
    <name evidence="5" type="ORF">DFH05DRAFT_1385608</name>
</gene>
<dbReference type="GO" id="GO:0005634">
    <property type="term" value="C:nucleus"/>
    <property type="evidence" value="ECO:0007669"/>
    <property type="project" value="UniProtKB-SubCell"/>
</dbReference>
<dbReference type="EMBL" id="JANVFU010000001">
    <property type="protein sequence ID" value="KAJ3750745.1"/>
    <property type="molecule type" value="Genomic_DNA"/>
</dbReference>
<proteinExistence type="inferred from homology"/>
<organism evidence="5 6">
    <name type="scientific">Lentinula detonsa</name>
    <dbReference type="NCBI Taxonomy" id="2804962"/>
    <lineage>
        <taxon>Eukaryota</taxon>
        <taxon>Fungi</taxon>
        <taxon>Dikarya</taxon>
        <taxon>Basidiomycota</taxon>
        <taxon>Agaricomycotina</taxon>
        <taxon>Agaricomycetes</taxon>
        <taxon>Agaricomycetidae</taxon>
        <taxon>Agaricales</taxon>
        <taxon>Marasmiineae</taxon>
        <taxon>Omphalotaceae</taxon>
        <taxon>Lentinula</taxon>
    </lineage>
</organism>
<evidence type="ECO:0000256" key="3">
    <source>
        <dbReference type="ARBA" id="ARBA00022552"/>
    </source>
</evidence>
<protein>
    <submittedName>
        <fullName evidence="5">Nop52-domain-containing protein</fullName>
    </submittedName>
</protein>
<evidence type="ECO:0000256" key="4">
    <source>
        <dbReference type="ARBA" id="ARBA00023242"/>
    </source>
</evidence>
<dbReference type="AlphaFoldDB" id="A0A9W8U3B7"/>